<evidence type="ECO:0000313" key="1">
    <source>
        <dbReference type="EMBL" id="NLR90655.1"/>
    </source>
</evidence>
<sequence>MIKRLAYFLIILLMGCETVDSYTSEETYIKFYGTEGEEIGRDLLVQDDGMLLLGTTSSSSYLTSILLIKTDLAGNEMWSLELVEDSTQTFIIDDAVGLLQTSDNEIVVLGNRAVDGERYGVLFTINLETPSITLFQEVRAETKDVNQAVFNDIEKITEGGFIIIGEVRNFENPSVPNSDWDVISIKYDESAGRQLERINGFQDNLDDYGASVVEGEDGNFYLFGSVTINKVNDQGATVPVSDIRTVRVNSFLVPVWDKYYGTAKNEIGNEITTYNSDRYVMGSQENSENNMDIIISKLDQDGDPTLFQTIGEEGIDQGYHMEIHPSGIYITGKTNSGRADFNIFIMKISFQGELIWTKKFGFEGDDEGRKINILDDGSILVVGSAVFGNSRKICLLKTDSDGNLSKIPTNTEN</sequence>
<evidence type="ECO:0008006" key="3">
    <source>
        <dbReference type="Google" id="ProtNLM"/>
    </source>
</evidence>
<proteinExistence type="predicted"/>
<dbReference type="PROSITE" id="PS51257">
    <property type="entry name" value="PROKAR_LIPOPROTEIN"/>
    <property type="match status" value="1"/>
</dbReference>
<evidence type="ECO:0000313" key="2">
    <source>
        <dbReference type="Proteomes" id="UP000585050"/>
    </source>
</evidence>
<dbReference type="Proteomes" id="UP000585050">
    <property type="component" value="Unassembled WGS sequence"/>
</dbReference>
<protein>
    <recommendedName>
        <fullName evidence="3">Lipoprotein</fullName>
    </recommendedName>
</protein>
<dbReference type="PANTHER" id="PTHR42754:SF1">
    <property type="entry name" value="LIPOPROTEIN"/>
    <property type="match status" value="1"/>
</dbReference>
<dbReference type="AlphaFoldDB" id="A0A7X8SI53"/>
<dbReference type="PANTHER" id="PTHR42754">
    <property type="entry name" value="ENDOGLUCANASE"/>
    <property type="match status" value="1"/>
</dbReference>
<accession>A0A7X8SI53</accession>
<organism evidence="1 2">
    <name type="scientific">Flammeovirga agarivorans</name>
    <dbReference type="NCBI Taxonomy" id="2726742"/>
    <lineage>
        <taxon>Bacteria</taxon>
        <taxon>Pseudomonadati</taxon>
        <taxon>Bacteroidota</taxon>
        <taxon>Cytophagia</taxon>
        <taxon>Cytophagales</taxon>
        <taxon>Flammeovirgaceae</taxon>
        <taxon>Flammeovirga</taxon>
    </lineage>
</organism>
<comment type="caution">
    <text evidence="1">The sequence shown here is derived from an EMBL/GenBank/DDBJ whole genome shotgun (WGS) entry which is preliminary data.</text>
</comment>
<dbReference type="RefSeq" id="WP_168881379.1">
    <property type="nucleotide sequence ID" value="NZ_JABAIL010000002.1"/>
</dbReference>
<gene>
    <name evidence="1" type="ORF">HGP29_05525</name>
</gene>
<keyword evidence="2" id="KW-1185">Reference proteome</keyword>
<name>A0A7X8SI53_9BACT</name>
<dbReference type="EMBL" id="JABAIL010000002">
    <property type="protein sequence ID" value="NLR90655.1"/>
    <property type="molecule type" value="Genomic_DNA"/>
</dbReference>
<reference evidence="1 2" key="1">
    <citation type="submission" date="2020-04" db="EMBL/GenBank/DDBJ databases">
        <title>Flammeovirga sp. SR4, a novel species isolated from seawater.</title>
        <authorList>
            <person name="Wang X."/>
        </authorList>
    </citation>
    <scope>NUCLEOTIDE SEQUENCE [LARGE SCALE GENOMIC DNA]</scope>
    <source>
        <strain evidence="1 2">SR4</strain>
    </source>
</reference>